<accession>A0ABN3JEK9</accession>
<reference evidence="1 2" key="1">
    <citation type="journal article" date="2019" name="Int. J. Syst. Evol. Microbiol.">
        <title>The Global Catalogue of Microorganisms (GCM) 10K type strain sequencing project: providing services to taxonomists for standard genome sequencing and annotation.</title>
        <authorList>
            <consortium name="The Broad Institute Genomics Platform"/>
            <consortium name="The Broad Institute Genome Sequencing Center for Infectious Disease"/>
            <person name="Wu L."/>
            <person name="Ma J."/>
        </authorList>
    </citation>
    <scope>NUCLEOTIDE SEQUENCE [LARGE SCALE GENOMIC DNA]</scope>
    <source>
        <strain evidence="1 2">JCM 3325</strain>
    </source>
</reference>
<evidence type="ECO:0000313" key="2">
    <source>
        <dbReference type="Proteomes" id="UP001501231"/>
    </source>
</evidence>
<comment type="caution">
    <text evidence="1">The sequence shown here is derived from an EMBL/GenBank/DDBJ whole genome shotgun (WGS) entry which is preliminary data.</text>
</comment>
<gene>
    <name evidence="1" type="ORF">GCM10010191_46590</name>
</gene>
<dbReference type="EMBL" id="BAAARW010000016">
    <property type="protein sequence ID" value="GAA2428256.1"/>
    <property type="molecule type" value="Genomic_DNA"/>
</dbReference>
<proteinExistence type="predicted"/>
<dbReference type="Proteomes" id="UP001501231">
    <property type="component" value="Unassembled WGS sequence"/>
</dbReference>
<name>A0ABN3JEK9_9ACTN</name>
<protein>
    <submittedName>
        <fullName evidence="1">Uncharacterized protein</fullName>
    </submittedName>
</protein>
<organism evidence="1 2">
    <name type="scientific">Actinomadura vinacea</name>
    <dbReference type="NCBI Taxonomy" id="115336"/>
    <lineage>
        <taxon>Bacteria</taxon>
        <taxon>Bacillati</taxon>
        <taxon>Actinomycetota</taxon>
        <taxon>Actinomycetes</taxon>
        <taxon>Streptosporangiales</taxon>
        <taxon>Thermomonosporaceae</taxon>
        <taxon>Actinomadura</taxon>
    </lineage>
</organism>
<sequence>MTMRYVQNQESWSVAEFMLLAVLMAAFREAVLHGTLITPRRAAAGSAGCPGAADAGAARTVAASIAAAPIPTAAPLDEPIRFLPH</sequence>
<keyword evidence="2" id="KW-1185">Reference proteome</keyword>
<evidence type="ECO:0000313" key="1">
    <source>
        <dbReference type="EMBL" id="GAA2428256.1"/>
    </source>
</evidence>